<dbReference type="AlphaFoldDB" id="A0A0F9L8T5"/>
<feature type="non-terminal residue" evidence="2">
    <location>
        <position position="255"/>
    </location>
</feature>
<sequence length="255" mass="28692">MVEGSKVNMKTKKVAQLTTVHPRYDTRILVKTSASLAERGFEVVLLVADSLEDELVSGVRIVNIGESKGNRVVKTVNRLVLMFRAAVKENADIYHFHDPELMLIAPLLKLKGKVVIYDIHEDVPRQVLRKKWIPFLLRKPISLLVRALESVVSRLVDGIVTVTPTIASRFPLEKTIETRNYVDLKEFDSYDPIKPKSLITYVGGITEARGILPMVSAFENLSANLTLVGKFQESGLENKCKNTPGWHNVNFIGWQ</sequence>
<organism evidence="2">
    <name type="scientific">marine sediment metagenome</name>
    <dbReference type="NCBI Taxonomy" id="412755"/>
    <lineage>
        <taxon>unclassified sequences</taxon>
        <taxon>metagenomes</taxon>
        <taxon>ecological metagenomes</taxon>
    </lineage>
</organism>
<protein>
    <recommendedName>
        <fullName evidence="1">Glycosyltransferase subfamily 4-like N-terminal domain-containing protein</fullName>
    </recommendedName>
</protein>
<evidence type="ECO:0000313" key="2">
    <source>
        <dbReference type="EMBL" id="KKM23935.1"/>
    </source>
</evidence>
<dbReference type="InterPro" id="IPR028098">
    <property type="entry name" value="Glyco_trans_4-like_N"/>
</dbReference>
<comment type="caution">
    <text evidence="2">The sequence shown here is derived from an EMBL/GenBank/DDBJ whole genome shotgun (WGS) entry which is preliminary data.</text>
</comment>
<name>A0A0F9L8T5_9ZZZZ</name>
<gene>
    <name evidence="2" type="ORF">LCGC14_1610180</name>
</gene>
<reference evidence="2" key="1">
    <citation type="journal article" date="2015" name="Nature">
        <title>Complex archaea that bridge the gap between prokaryotes and eukaryotes.</title>
        <authorList>
            <person name="Spang A."/>
            <person name="Saw J.H."/>
            <person name="Jorgensen S.L."/>
            <person name="Zaremba-Niedzwiedzka K."/>
            <person name="Martijn J."/>
            <person name="Lind A.E."/>
            <person name="van Eijk R."/>
            <person name="Schleper C."/>
            <person name="Guy L."/>
            <person name="Ettema T.J."/>
        </authorList>
    </citation>
    <scope>NUCLEOTIDE SEQUENCE</scope>
</reference>
<accession>A0A0F9L8T5</accession>
<feature type="domain" description="Glycosyltransferase subfamily 4-like N-terminal" evidence="1">
    <location>
        <begin position="31"/>
        <end position="169"/>
    </location>
</feature>
<proteinExistence type="predicted"/>
<dbReference type="Pfam" id="PF13439">
    <property type="entry name" value="Glyco_transf_4"/>
    <property type="match status" value="1"/>
</dbReference>
<dbReference type="Gene3D" id="3.40.50.2000">
    <property type="entry name" value="Glycogen Phosphorylase B"/>
    <property type="match status" value="2"/>
</dbReference>
<evidence type="ECO:0000259" key="1">
    <source>
        <dbReference type="Pfam" id="PF13439"/>
    </source>
</evidence>
<dbReference type="EMBL" id="LAZR01013025">
    <property type="protein sequence ID" value="KKM23935.1"/>
    <property type="molecule type" value="Genomic_DNA"/>
</dbReference>
<dbReference type="SUPFAM" id="SSF53756">
    <property type="entry name" value="UDP-Glycosyltransferase/glycogen phosphorylase"/>
    <property type="match status" value="1"/>
</dbReference>